<evidence type="ECO:0000256" key="10">
    <source>
        <dbReference type="ARBA" id="ARBA00023039"/>
    </source>
</evidence>
<evidence type="ECO:0000256" key="9">
    <source>
        <dbReference type="ARBA" id="ARBA00022989"/>
    </source>
</evidence>
<dbReference type="GO" id="GO:0015267">
    <property type="term" value="F:channel activity"/>
    <property type="evidence" value="ECO:0007669"/>
    <property type="project" value="UniProtKB-KW"/>
</dbReference>
<keyword evidence="13" id="KW-0564">Palmitate</keyword>
<evidence type="ECO:0000256" key="11">
    <source>
        <dbReference type="ARBA" id="ARBA00023065"/>
    </source>
</evidence>
<dbReference type="EMBL" id="MK045842">
    <property type="protein sequence ID" value="AYJ22275.1"/>
    <property type="molecule type" value="Viral_cRNA"/>
</dbReference>
<evidence type="ECO:0000256" key="2">
    <source>
        <dbReference type="ARBA" id="ARBA00022511"/>
    </source>
</evidence>
<dbReference type="Pfam" id="PF00599">
    <property type="entry name" value="Flu_M2"/>
    <property type="match status" value="1"/>
</dbReference>
<evidence type="ECO:0000256" key="5">
    <source>
        <dbReference type="ARBA" id="ARBA00022781"/>
    </source>
</evidence>
<evidence type="ECO:0000256" key="14">
    <source>
        <dbReference type="ARBA" id="ARBA00023157"/>
    </source>
</evidence>
<gene>
    <name evidence="17" type="primary">M2</name>
</gene>
<name>A0A3B8CKF6_9INFA</name>
<evidence type="ECO:0000256" key="13">
    <source>
        <dbReference type="ARBA" id="ARBA00023139"/>
    </source>
</evidence>
<dbReference type="Proteomes" id="UP001395927">
    <property type="component" value="Genome"/>
</dbReference>
<keyword evidence="1" id="KW-0813">Transport</keyword>
<keyword evidence="6" id="KW-0946">Virion</keyword>
<evidence type="ECO:0000256" key="3">
    <source>
        <dbReference type="ARBA" id="ARBA00022553"/>
    </source>
</evidence>
<evidence type="ECO:0000256" key="12">
    <source>
        <dbReference type="ARBA" id="ARBA00023136"/>
    </source>
</evidence>
<keyword evidence="11" id="KW-0406">Ion transport</keyword>
<evidence type="ECO:0000256" key="15">
    <source>
        <dbReference type="ARBA" id="ARBA00023288"/>
    </source>
</evidence>
<evidence type="ECO:0000256" key="4">
    <source>
        <dbReference type="ARBA" id="ARBA00022692"/>
    </source>
</evidence>
<dbReference type="InterPro" id="IPR002089">
    <property type="entry name" value="Flu_M2"/>
</dbReference>
<protein>
    <submittedName>
        <fullName evidence="17">Matrix protein 2</fullName>
    </submittedName>
</protein>
<keyword evidence="8" id="KW-0735">Signal-anchor</keyword>
<keyword evidence="4" id="KW-0812">Transmembrane</keyword>
<evidence type="ECO:0000256" key="6">
    <source>
        <dbReference type="ARBA" id="ARBA00022844"/>
    </source>
</evidence>
<keyword evidence="15" id="KW-0449">Lipoprotein</keyword>
<dbReference type="GO" id="GO:0033644">
    <property type="term" value="C:host cell membrane"/>
    <property type="evidence" value="ECO:0007669"/>
    <property type="project" value="UniProtKB-KW"/>
</dbReference>
<reference evidence="17" key="1">
    <citation type="submission" date="2018-10" db="EMBL/GenBank/DDBJ databases">
        <authorList>
            <person name="Nooruzzaman M."/>
            <person name="Mumu T.T."/>
            <person name="Hasnat A."/>
            <person name="Akter M.N."/>
            <person name="Rasel M.S.U."/>
            <person name="Rahman M.M."/>
            <person name="Parvin R."/>
            <person name="Chowdhury E.H."/>
            <person name="Islam M.R."/>
        </authorList>
    </citation>
    <scope>NUCLEOTIDE SEQUENCE</scope>
    <source>
        <strain evidence="17">A/chicken/Bangladesh/C3/2017</strain>
    </source>
</reference>
<dbReference type="GO" id="GO:0015078">
    <property type="term" value="F:proton transmembrane transporter activity"/>
    <property type="evidence" value="ECO:0007669"/>
    <property type="project" value="InterPro"/>
</dbReference>
<evidence type="ECO:0000313" key="17">
    <source>
        <dbReference type="EMBL" id="AYJ22275.1"/>
    </source>
</evidence>
<keyword evidence="14" id="KW-1015">Disulfide bond</keyword>
<keyword evidence="2" id="KW-1032">Host cell membrane</keyword>
<keyword evidence="10" id="KW-1182">Viral ion channel</keyword>
<proteinExistence type="predicted"/>
<keyword evidence="3" id="KW-0597">Phosphoprotein</keyword>
<keyword evidence="9" id="KW-1133">Transmembrane helix</keyword>
<sequence length="23" mass="2714">MSLLTEVETHTRNEWECRCSDSS</sequence>
<keyword evidence="7" id="KW-1043">Host membrane</keyword>
<feature type="non-terminal residue" evidence="17">
    <location>
        <position position="23"/>
    </location>
</feature>
<organism evidence="17">
    <name type="scientific">Influenza A virus</name>
    <dbReference type="NCBI Taxonomy" id="11320"/>
    <lineage>
        <taxon>Viruses</taxon>
        <taxon>Riboviria</taxon>
        <taxon>Orthornavirae</taxon>
        <taxon>Negarnaviricota</taxon>
        <taxon>Polyploviricotina</taxon>
        <taxon>Insthoviricetes</taxon>
        <taxon>Articulavirales</taxon>
        <taxon>Orthomyxoviridae</taxon>
        <taxon>Alphainfluenzavirus</taxon>
        <taxon>Alphainfluenzavirus influenzae</taxon>
    </lineage>
</organism>
<keyword evidence="12" id="KW-0472">Membrane</keyword>
<accession>A0A3B8CKF6</accession>
<keyword evidence="5" id="KW-0375">Hydrogen ion transport</keyword>
<evidence type="ECO:0000256" key="7">
    <source>
        <dbReference type="ARBA" id="ARBA00022870"/>
    </source>
</evidence>
<keyword evidence="16" id="KW-0407">Ion channel</keyword>
<dbReference type="GO" id="GO:0055036">
    <property type="term" value="C:virion membrane"/>
    <property type="evidence" value="ECO:0007669"/>
    <property type="project" value="InterPro"/>
</dbReference>
<evidence type="ECO:0000256" key="16">
    <source>
        <dbReference type="ARBA" id="ARBA00023303"/>
    </source>
</evidence>
<evidence type="ECO:0000256" key="1">
    <source>
        <dbReference type="ARBA" id="ARBA00022448"/>
    </source>
</evidence>
<evidence type="ECO:0000256" key="8">
    <source>
        <dbReference type="ARBA" id="ARBA00022968"/>
    </source>
</evidence>